<dbReference type="CDD" id="cd01427">
    <property type="entry name" value="HAD_like"/>
    <property type="match status" value="1"/>
</dbReference>
<dbReference type="Gene3D" id="1.10.150.400">
    <property type="match status" value="1"/>
</dbReference>
<gene>
    <name evidence="1" type="ORF">EXH44_03740</name>
</gene>
<dbReference type="Pfam" id="PF00702">
    <property type="entry name" value="Hydrolase"/>
    <property type="match status" value="1"/>
</dbReference>
<organism evidence="1 2">
    <name type="scientific">Actinobacillus indolicus</name>
    <dbReference type="NCBI Taxonomy" id="51049"/>
    <lineage>
        <taxon>Bacteria</taxon>
        <taxon>Pseudomonadati</taxon>
        <taxon>Pseudomonadota</taxon>
        <taxon>Gammaproteobacteria</taxon>
        <taxon>Pasteurellales</taxon>
        <taxon>Pasteurellaceae</taxon>
        <taxon>Actinobacillus</taxon>
    </lineage>
</organism>
<dbReference type="KEGG" id="aio:EXH44_03740"/>
<dbReference type="InterPro" id="IPR036412">
    <property type="entry name" value="HAD-like_sf"/>
</dbReference>
<keyword evidence="2" id="KW-1185">Reference proteome</keyword>
<sequence>MNIKSLLELESKIDYFEQFSFDVFDTLIFRKVEDYNEREKGISKLVSDYLQSINISCDYQDYMLLREIEFQKSKIITLDEIDYFPSLYNILTELSVPKEHIEDVANKIWKIEEEYEISVAYANPEALSILPILRNAGKNIVAVSDMYLPNSSVRAILEGVGLLSYFDNVYVSSDNKLTKHSGKIYSDLLAKGALLKDNVVHTGDNYHSDELMAANNLIFGLHYVNKSNENRKKKVYEKIAKQEKLSFINAREDLIELLGKSFALFLKQIFYCAKIYESKNIYFFTRDANFLLSSAKKYVEYFKVDDIKLDVLHLDRLNSFFLNITTLEELEKNLWLFGESNEITVIEFFEKIGYLDFCVKEYPDVIENSKNITLKMALVTNHLKEIILNIIKIKHRDIVRYLTEKGVFSEKNSILVDIGYSGTSMREISYFFEKNSMLKNQNQGRLDCLLFASNRFFTMNAVKFSAPVFLHLVKIFPFHKVNFFATLNHSWLEPFVLDTSLGALERYDEDTLEPIRKEYNIQPVYKRLELNKKIESFFDKIDSLDLNKLQNALESYIMLPSKSQVEKYSHLTHIKGFDNSSEQSLVKKVSLANIKNDVISLIKNDYWVGGSLAKSNLSFLIRIACWKFYFAKKFFRV</sequence>
<dbReference type="SUPFAM" id="SSF56784">
    <property type="entry name" value="HAD-like"/>
    <property type="match status" value="1"/>
</dbReference>
<dbReference type="Proteomes" id="UP000294444">
    <property type="component" value="Chromosome"/>
</dbReference>
<reference evidence="1 2" key="1">
    <citation type="submission" date="2019-03" db="EMBL/GenBank/DDBJ databases">
        <authorList>
            <person name="Che Y."/>
            <person name="Zhou L."/>
        </authorList>
    </citation>
    <scope>NUCLEOTIDE SEQUENCE [LARGE SCALE GENOMIC DNA]</scope>
    <source>
        <strain evidence="1 2">AIFJ1607</strain>
    </source>
</reference>
<evidence type="ECO:0000313" key="1">
    <source>
        <dbReference type="EMBL" id="QBQ63407.1"/>
    </source>
</evidence>
<proteinExistence type="predicted"/>
<dbReference type="RefSeq" id="WP_162856329.1">
    <property type="nucleotide sequence ID" value="NZ_CP038145.1"/>
</dbReference>
<dbReference type="AlphaFoldDB" id="A0A4P7CJE4"/>
<evidence type="ECO:0008006" key="3">
    <source>
        <dbReference type="Google" id="ProtNLM"/>
    </source>
</evidence>
<dbReference type="InterPro" id="IPR023214">
    <property type="entry name" value="HAD_sf"/>
</dbReference>
<accession>A0A4P7CJE4</accession>
<dbReference type="Gene3D" id="3.40.50.1000">
    <property type="entry name" value="HAD superfamily/HAD-like"/>
    <property type="match status" value="1"/>
</dbReference>
<dbReference type="EMBL" id="CP038145">
    <property type="protein sequence ID" value="QBQ63407.1"/>
    <property type="molecule type" value="Genomic_DNA"/>
</dbReference>
<name>A0A4P7CJE4_9PAST</name>
<evidence type="ECO:0000313" key="2">
    <source>
        <dbReference type="Proteomes" id="UP000294444"/>
    </source>
</evidence>
<protein>
    <recommendedName>
        <fullName evidence="3">HAD family hydrolase</fullName>
    </recommendedName>
</protein>